<evidence type="ECO:0000313" key="2">
    <source>
        <dbReference type="EMBL" id="KNC72408.1"/>
    </source>
</evidence>
<feature type="non-terminal residue" evidence="2">
    <location>
        <position position="1"/>
    </location>
</feature>
<dbReference type="AlphaFoldDB" id="A0A0L0F8H4"/>
<gene>
    <name evidence="2" type="ORF">SARC_15033</name>
</gene>
<proteinExistence type="predicted"/>
<feature type="region of interest" description="Disordered" evidence="1">
    <location>
        <begin position="1"/>
        <end position="25"/>
    </location>
</feature>
<name>A0A0L0F8H4_9EUKA</name>
<keyword evidence="3" id="KW-1185">Reference proteome</keyword>
<protein>
    <submittedName>
        <fullName evidence="2">Uncharacterized protein</fullName>
    </submittedName>
</protein>
<dbReference type="GeneID" id="25915537"/>
<reference evidence="2 3" key="1">
    <citation type="submission" date="2011-02" db="EMBL/GenBank/DDBJ databases">
        <title>The Genome Sequence of Sphaeroforma arctica JP610.</title>
        <authorList>
            <consortium name="The Broad Institute Genome Sequencing Platform"/>
            <person name="Russ C."/>
            <person name="Cuomo C."/>
            <person name="Young S.K."/>
            <person name="Zeng Q."/>
            <person name="Gargeya S."/>
            <person name="Alvarado L."/>
            <person name="Berlin A."/>
            <person name="Chapman S.B."/>
            <person name="Chen Z."/>
            <person name="Freedman E."/>
            <person name="Gellesch M."/>
            <person name="Goldberg J."/>
            <person name="Griggs A."/>
            <person name="Gujja S."/>
            <person name="Heilman E."/>
            <person name="Heiman D."/>
            <person name="Howarth C."/>
            <person name="Mehta T."/>
            <person name="Neiman D."/>
            <person name="Pearson M."/>
            <person name="Roberts A."/>
            <person name="Saif S."/>
            <person name="Shea T."/>
            <person name="Shenoy N."/>
            <person name="Sisk P."/>
            <person name="Stolte C."/>
            <person name="Sykes S."/>
            <person name="White J."/>
            <person name="Yandava C."/>
            <person name="Burger G."/>
            <person name="Gray M.W."/>
            <person name="Holland P.W.H."/>
            <person name="King N."/>
            <person name="Lang F.B.F."/>
            <person name="Roger A.J."/>
            <person name="Ruiz-Trillo I."/>
            <person name="Haas B."/>
            <person name="Nusbaum C."/>
            <person name="Birren B."/>
        </authorList>
    </citation>
    <scope>NUCLEOTIDE SEQUENCE [LARGE SCALE GENOMIC DNA]</scope>
    <source>
        <strain evidence="2 3">JP610</strain>
    </source>
</reference>
<feature type="compositionally biased region" description="Acidic residues" evidence="1">
    <location>
        <begin position="1"/>
        <end position="10"/>
    </location>
</feature>
<dbReference type="RefSeq" id="XP_014146310.1">
    <property type="nucleotide sequence ID" value="XM_014290835.1"/>
</dbReference>
<dbReference type="EMBL" id="KQ247101">
    <property type="protein sequence ID" value="KNC72408.1"/>
    <property type="molecule type" value="Genomic_DNA"/>
</dbReference>
<accession>A0A0L0F8H4</accession>
<sequence length="66" mass="7030">GLENVDDDEDAEKRSNSSSVLKKMASPVTGAMDAVHRLSIGKKHKDEKKEVCGCGHLVGSGCVVLY</sequence>
<evidence type="ECO:0000313" key="3">
    <source>
        <dbReference type="Proteomes" id="UP000054560"/>
    </source>
</evidence>
<evidence type="ECO:0000256" key="1">
    <source>
        <dbReference type="SAM" id="MobiDB-lite"/>
    </source>
</evidence>
<dbReference type="Proteomes" id="UP000054560">
    <property type="component" value="Unassembled WGS sequence"/>
</dbReference>
<organism evidence="2 3">
    <name type="scientific">Sphaeroforma arctica JP610</name>
    <dbReference type="NCBI Taxonomy" id="667725"/>
    <lineage>
        <taxon>Eukaryota</taxon>
        <taxon>Ichthyosporea</taxon>
        <taxon>Ichthyophonida</taxon>
        <taxon>Sphaeroforma</taxon>
    </lineage>
</organism>